<gene>
    <name evidence="4" type="ORF">A2797_00155</name>
</gene>
<dbReference type="Gene3D" id="3.40.50.1470">
    <property type="entry name" value="Peptidyl-tRNA hydrolase"/>
    <property type="match status" value="1"/>
</dbReference>
<accession>A0A1F4VAG7</accession>
<protein>
    <recommendedName>
        <fullName evidence="6">Peptidyl-tRNA hydrolase</fullName>
    </recommendedName>
</protein>
<evidence type="ECO:0000313" key="4">
    <source>
        <dbReference type="EMBL" id="OGC54187.1"/>
    </source>
</evidence>
<name>A0A1F4VAG7_UNCKA</name>
<keyword evidence="3" id="KW-0694">RNA-binding</keyword>
<reference evidence="4 5" key="1">
    <citation type="journal article" date="2016" name="Nat. Commun.">
        <title>Thousands of microbial genomes shed light on interconnected biogeochemical processes in an aquifer system.</title>
        <authorList>
            <person name="Anantharaman K."/>
            <person name="Brown C.T."/>
            <person name="Hug L.A."/>
            <person name="Sharon I."/>
            <person name="Castelle C.J."/>
            <person name="Probst A.J."/>
            <person name="Thomas B.C."/>
            <person name="Singh A."/>
            <person name="Wilkins M.J."/>
            <person name="Karaoz U."/>
            <person name="Brodie E.L."/>
            <person name="Williams K.H."/>
            <person name="Hubbard S.S."/>
            <person name="Banfield J.F."/>
        </authorList>
    </citation>
    <scope>NUCLEOTIDE SEQUENCE [LARGE SCALE GENOMIC DNA]</scope>
</reference>
<dbReference type="SUPFAM" id="SSF53178">
    <property type="entry name" value="Peptidyl-tRNA hydrolase-like"/>
    <property type="match status" value="1"/>
</dbReference>
<dbReference type="STRING" id="1802619.A2797_00155"/>
<dbReference type="GO" id="GO:0004045">
    <property type="term" value="F:peptidyl-tRNA hydrolase activity"/>
    <property type="evidence" value="ECO:0007669"/>
    <property type="project" value="InterPro"/>
</dbReference>
<organism evidence="4 5">
    <name type="scientific">candidate division WWE3 bacterium RIFCSPHIGHO2_01_FULL_48_15</name>
    <dbReference type="NCBI Taxonomy" id="1802619"/>
    <lineage>
        <taxon>Bacteria</taxon>
        <taxon>Katanobacteria</taxon>
    </lineage>
</organism>
<comment type="caution">
    <text evidence="4">The sequence shown here is derived from an EMBL/GenBank/DDBJ whole genome shotgun (WGS) entry which is preliminary data.</text>
</comment>
<dbReference type="EMBL" id="MEVC01000023">
    <property type="protein sequence ID" value="OGC54187.1"/>
    <property type="molecule type" value="Genomic_DNA"/>
</dbReference>
<dbReference type="Pfam" id="PF01195">
    <property type="entry name" value="Pept_tRNA_hydro"/>
    <property type="match status" value="1"/>
</dbReference>
<dbReference type="Proteomes" id="UP000179005">
    <property type="component" value="Unassembled WGS sequence"/>
</dbReference>
<evidence type="ECO:0000256" key="1">
    <source>
        <dbReference type="ARBA" id="ARBA00022555"/>
    </source>
</evidence>
<evidence type="ECO:0000256" key="2">
    <source>
        <dbReference type="ARBA" id="ARBA00022801"/>
    </source>
</evidence>
<evidence type="ECO:0000256" key="3">
    <source>
        <dbReference type="ARBA" id="ARBA00022884"/>
    </source>
</evidence>
<dbReference type="InterPro" id="IPR036416">
    <property type="entry name" value="Pept_tRNA_hydro_sf"/>
</dbReference>
<evidence type="ECO:0008006" key="6">
    <source>
        <dbReference type="Google" id="ProtNLM"/>
    </source>
</evidence>
<dbReference type="PANTHER" id="PTHR17224">
    <property type="entry name" value="PEPTIDYL-TRNA HYDROLASE"/>
    <property type="match status" value="1"/>
</dbReference>
<evidence type="ECO:0000313" key="5">
    <source>
        <dbReference type="Proteomes" id="UP000179005"/>
    </source>
</evidence>
<keyword evidence="1" id="KW-0820">tRNA-binding</keyword>
<dbReference type="PANTHER" id="PTHR17224:SF1">
    <property type="entry name" value="PEPTIDYL-TRNA HYDROLASE"/>
    <property type="match status" value="1"/>
</dbReference>
<keyword evidence="2" id="KW-0378">Hydrolase</keyword>
<dbReference type="NCBIfam" id="TIGR00447">
    <property type="entry name" value="pth"/>
    <property type="match status" value="1"/>
</dbReference>
<dbReference type="InterPro" id="IPR001328">
    <property type="entry name" value="Pept_tRNA_hydro"/>
</dbReference>
<dbReference type="CDD" id="cd00462">
    <property type="entry name" value="PTH"/>
    <property type="match status" value="1"/>
</dbReference>
<dbReference type="AlphaFoldDB" id="A0A1F4VAG7"/>
<dbReference type="GO" id="GO:0000049">
    <property type="term" value="F:tRNA binding"/>
    <property type="evidence" value="ECO:0007669"/>
    <property type="project" value="UniProtKB-KW"/>
</dbReference>
<sequence>MKLIIGLGNPGEEYKNSRHNLGHQFIDQLAKSNKQKAISSNQVKLHKTNIFMNESGKEVKELATRYFRAKARKEGSRAEREALTNLLIVHDDLDLPPGVWKLQFDRSSAGHKGVQSIIDELGTQEFWRLRIGIGKPPAGVETNDFVIEEPKDNELKNINKAIAEALPKVKEWSIKKEESR</sequence>
<proteinExistence type="predicted"/>